<comment type="caution">
    <text evidence="1">The sequence shown here is derived from an EMBL/GenBank/DDBJ whole genome shotgun (WGS) entry which is preliminary data.</text>
</comment>
<keyword evidence="2" id="KW-1185">Reference proteome</keyword>
<proteinExistence type="predicted"/>
<evidence type="ECO:0000313" key="2">
    <source>
        <dbReference type="Proteomes" id="UP001070176"/>
    </source>
</evidence>
<evidence type="ECO:0000313" key="1">
    <source>
        <dbReference type="EMBL" id="MCX8532424.1"/>
    </source>
</evidence>
<dbReference type="EMBL" id="JAOVZV010000008">
    <property type="protein sequence ID" value="MCX8532424.1"/>
    <property type="molecule type" value="Genomic_DNA"/>
</dbReference>
<dbReference type="RefSeq" id="WP_267280996.1">
    <property type="nucleotide sequence ID" value="NZ_JAOVZV010000008.1"/>
</dbReference>
<dbReference type="Proteomes" id="UP001070176">
    <property type="component" value="Unassembled WGS sequence"/>
</dbReference>
<gene>
    <name evidence="1" type="ORF">OEA66_08670</name>
</gene>
<accession>A0ABT3Y2P9</accession>
<name>A0ABT3Y2P9_9FLAO</name>
<organism evidence="1 2">
    <name type="scientific">Chryseobacterium luquanense</name>
    <dbReference type="NCBI Taxonomy" id="2983766"/>
    <lineage>
        <taxon>Bacteria</taxon>
        <taxon>Pseudomonadati</taxon>
        <taxon>Bacteroidota</taxon>
        <taxon>Flavobacteriia</taxon>
        <taxon>Flavobacteriales</taxon>
        <taxon>Weeksellaceae</taxon>
        <taxon>Chryseobacterium group</taxon>
        <taxon>Chryseobacterium</taxon>
    </lineage>
</organism>
<protein>
    <submittedName>
        <fullName evidence="1">Uncharacterized protein</fullName>
    </submittedName>
</protein>
<reference evidence="1" key="1">
    <citation type="submission" date="2022-10" db="EMBL/GenBank/DDBJ databases">
        <title>Chryseobacterium sp. nov., a novel bacterial species.</title>
        <authorList>
            <person name="Cao Y."/>
        </authorList>
    </citation>
    <scope>NUCLEOTIDE SEQUENCE</scope>
    <source>
        <strain evidence="1">KC 927</strain>
    </source>
</reference>
<sequence length="60" mass="7405">MKKSILKLLVESYLKYHVAYKSDYDDKKAMQLRIKWQKEATENHWKILLYQDLDKNILQF</sequence>